<comment type="caution">
    <text evidence="3">The sequence shown here is derived from an EMBL/GenBank/DDBJ whole genome shotgun (WGS) entry which is preliminary data.</text>
</comment>
<name>A0A4S8FDJ1_9BURK</name>
<evidence type="ECO:0000256" key="2">
    <source>
        <dbReference type="SAM" id="Phobius"/>
    </source>
</evidence>
<reference evidence="3 4" key="1">
    <citation type="journal article" date="2015" name="Antonie Van Leeuwenhoek">
        <title>Lampropedia puyangensis sp. nov., isolated from symptomatic bark of Populus ? euramericana canker and emended description of Lampropedia hyalina (Ehrenberg 1832) Lee et al. 2004.</title>
        <authorList>
            <person name="Li Y."/>
            <person name="Wang T."/>
            <person name="Piao C.G."/>
            <person name="Wang L.F."/>
            <person name="Tian G.Z."/>
            <person name="Zhu T.H."/>
            <person name="Guo M.W."/>
        </authorList>
    </citation>
    <scope>NUCLEOTIDE SEQUENCE [LARGE SCALE GENOMIC DNA]</scope>
    <source>
        <strain evidence="3 4">2-bin</strain>
    </source>
</reference>
<dbReference type="EMBL" id="STFG01000001">
    <property type="protein sequence ID" value="THU05201.1"/>
    <property type="molecule type" value="Genomic_DNA"/>
</dbReference>
<evidence type="ECO:0000256" key="1">
    <source>
        <dbReference type="SAM" id="MobiDB-lite"/>
    </source>
</evidence>
<feature type="region of interest" description="Disordered" evidence="1">
    <location>
        <begin position="1"/>
        <end position="35"/>
    </location>
</feature>
<dbReference type="AlphaFoldDB" id="A0A4S8FDJ1"/>
<feature type="compositionally biased region" description="Basic and acidic residues" evidence="1">
    <location>
        <begin position="8"/>
        <end position="18"/>
    </location>
</feature>
<keyword evidence="4" id="KW-1185">Reference proteome</keyword>
<protein>
    <recommendedName>
        <fullName evidence="5">ATP synthase subunit I</fullName>
    </recommendedName>
</protein>
<evidence type="ECO:0000313" key="3">
    <source>
        <dbReference type="EMBL" id="THU05201.1"/>
    </source>
</evidence>
<accession>A0A4S8FDJ1</accession>
<organism evidence="3 4">
    <name type="scientific">Lampropedia puyangensis</name>
    <dbReference type="NCBI Taxonomy" id="1330072"/>
    <lineage>
        <taxon>Bacteria</taxon>
        <taxon>Pseudomonadati</taxon>
        <taxon>Pseudomonadota</taxon>
        <taxon>Betaproteobacteria</taxon>
        <taxon>Burkholderiales</taxon>
        <taxon>Comamonadaceae</taxon>
        <taxon>Lampropedia</taxon>
    </lineage>
</organism>
<sequence length="168" mass="18919">MVANSEFLQDRPKREEVRMPAYPDEDEGLDDGGDHVEPLTAAQAQAWRQTHWQPSPWRVLQWQAAAAIGVGLLIWGFSRDSVAIISWFYGALAVWLPALMFAKVVVSQPALGILVMFEMFKLLLNVMLLALAPLLLDQVAWVYLLGAVVLTVNMYWVAPILMARCRRV</sequence>
<evidence type="ECO:0000313" key="4">
    <source>
        <dbReference type="Proteomes" id="UP000308917"/>
    </source>
</evidence>
<dbReference type="Proteomes" id="UP000308917">
    <property type="component" value="Unassembled WGS sequence"/>
</dbReference>
<evidence type="ECO:0008006" key="5">
    <source>
        <dbReference type="Google" id="ProtNLM"/>
    </source>
</evidence>
<proteinExistence type="predicted"/>
<keyword evidence="2" id="KW-0472">Membrane</keyword>
<keyword evidence="2" id="KW-0812">Transmembrane</keyword>
<keyword evidence="2" id="KW-1133">Transmembrane helix</keyword>
<feature type="transmembrane region" description="Helical" evidence="2">
    <location>
        <begin position="141"/>
        <end position="163"/>
    </location>
</feature>
<feature type="transmembrane region" description="Helical" evidence="2">
    <location>
        <begin position="113"/>
        <end position="135"/>
    </location>
</feature>
<feature type="transmembrane region" description="Helical" evidence="2">
    <location>
        <begin position="84"/>
        <end position="106"/>
    </location>
</feature>
<feature type="transmembrane region" description="Helical" evidence="2">
    <location>
        <begin position="59"/>
        <end position="78"/>
    </location>
</feature>
<dbReference type="OrthoDB" id="9154947at2"/>
<gene>
    <name evidence="3" type="ORF">E9531_01195</name>
</gene>
<dbReference type="RefSeq" id="WP_136571912.1">
    <property type="nucleotide sequence ID" value="NZ_STFG01000001.1"/>
</dbReference>